<protein>
    <recommendedName>
        <fullName evidence="1">MoaF-like domain-containing protein</fullName>
    </recommendedName>
</protein>
<evidence type="ECO:0000259" key="1">
    <source>
        <dbReference type="Pfam" id="PF22036"/>
    </source>
</evidence>
<dbReference type="Proteomes" id="UP000093695">
    <property type="component" value="Chromosome"/>
</dbReference>
<organism evidence="2 3">
    <name type="scientific">Amycolatopsis orientalis</name>
    <name type="common">Nocardia orientalis</name>
    <dbReference type="NCBI Taxonomy" id="31958"/>
    <lineage>
        <taxon>Bacteria</taxon>
        <taxon>Bacillati</taxon>
        <taxon>Actinomycetota</taxon>
        <taxon>Actinomycetes</taxon>
        <taxon>Pseudonocardiales</taxon>
        <taxon>Pseudonocardiaceae</taxon>
        <taxon>Amycolatopsis</taxon>
    </lineage>
</organism>
<dbReference type="RefSeq" id="WP_044851386.1">
    <property type="nucleotide sequence ID" value="NZ_CP016174.1"/>
</dbReference>
<dbReference type="STRING" id="31958.SD37_09705"/>
<evidence type="ECO:0000313" key="3">
    <source>
        <dbReference type="Proteomes" id="UP000093695"/>
    </source>
</evidence>
<reference evidence="2 3" key="1">
    <citation type="journal article" date="2015" name="Genome Announc.">
        <title>Draft Genome Sequence of Norvancomycin-Producing Strain Amycolatopsis orientalis CPCC200066.</title>
        <authorList>
            <person name="Lei X."/>
            <person name="Yuan F."/>
            <person name="Shi Y."/>
            <person name="Li X."/>
            <person name="Wang L."/>
            <person name="Hong B."/>
        </authorList>
    </citation>
    <scope>NUCLEOTIDE SEQUENCE [LARGE SCALE GENOMIC DNA]</scope>
    <source>
        <strain evidence="2 3">B-37</strain>
    </source>
</reference>
<accession>A0A193BUJ9</accession>
<gene>
    <name evidence="2" type="ORF">SD37_09705</name>
</gene>
<proteinExistence type="predicted"/>
<dbReference type="InterPro" id="IPR053892">
    <property type="entry name" value="MoaF-like"/>
</dbReference>
<dbReference type="KEGG" id="aori:SD37_09705"/>
<feature type="domain" description="MoaF-like" evidence="1">
    <location>
        <begin position="16"/>
        <end position="102"/>
    </location>
</feature>
<name>A0A193BUJ9_AMYOR</name>
<keyword evidence="3" id="KW-1185">Reference proteome</keyword>
<evidence type="ECO:0000313" key="2">
    <source>
        <dbReference type="EMBL" id="ANN15892.1"/>
    </source>
</evidence>
<sequence>MTEIDATAQAEFPLLGQIWQADYGDLVIEHDYREPGKISFVSKHGTRLTVDLTVTRVRDDVFVLAFQDADASVVAVEDLSTHRVSSTMILRDHTLLHMSGVLSQVEP</sequence>
<dbReference type="Pfam" id="PF22036">
    <property type="entry name" value="MoaF_like"/>
    <property type="match status" value="1"/>
</dbReference>
<dbReference type="EMBL" id="CP016174">
    <property type="protein sequence ID" value="ANN15892.1"/>
    <property type="molecule type" value="Genomic_DNA"/>
</dbReference>
<dbReference type="AlphaFoldDB" id="A0A193BUJ9"/>